<dbReference type="Proteomes" id="UP000245768">
    <property type="component" value="Unassembled WGS sequence"/>
</dbReference>
<dbReference type="OrthoDB" id="408933at2759"/>
<dbReference type="GO" id="GO:0003735">
    <property type="term" value="F:structural constituent of ribosome"/>
    <property type="evidence" value="ECO:0007669"/>
    <property type="project" value="InterPro"/>
</dbReference>
<gene>
    <name evidence="8" type="ORF">FA10DRAFT_248806</name>
</gene>
<evidence type="ECO:0000256" key="2">
    <source>
        <dbReference type="ARBA" id="ARBA00010152"/>
    </source>
</evidence>
<dbReference type="GO" id="GO:0006412">
    <property type="term" value="P:translation"/>
    <property type="evidence" value="ECO:0007669"/>
    <property type="project" value="TreeGrafter"/>
</dbReference>
<feature type="region of interest" description="Disordered" evidence="7">
    <location>
        <begin position="93"/>
        <end position="115"/>
    </location>
</feature>
<evidence type="ECO:0000256" key="7">
    <source>
        <dbReference type="SAM" id="MobiDB-lite"/>
    </source>
</evidence>
<reference evidence="8 9" key="1">
    <citation type="journal article" date="2018" name="Mol. Biol. Evol.">
        <title>Broad Genomic Sampling Reveals a Smut Pathogenic Ancestry of the Fungal Clade Ustilaginomycotina.</title>
        <authorList>
            <person name="Kijpornyongpan T."/>
            <person name="Mondo S.J."/>
            <person name="Barry K."/>
            <person name="Sandor L."/>
            <person name="Lee J."/>
            <person name="Lipzen A."/>
            <person name="Pangilinan J."/>
            <person name="LaButti K."/>
            <person name="Hainaut M."/>
            <person name="Henrissat B."/>
            <person name="Grigoriev I.V."/>
            <person name="Spatafora J.W."/>
            <person name="Aime M.C."/>
        </authorList>
    </citation>
    <scope>NUCLEOTIDE SEQUENCE [LARGE SCALE GENOMIC DNA]</scope>
    <source>
        <strain evidence="8 9">MCA 4198</strain>
    </source>
</reference>
<proteinExistence type="inferred from homology"/>
<dbReference type="AlphaFoldDB" id="A0A316Z1X9"/>
<dbReference type="InParanoid" id="A0A316Z1X9"/>
<dbReference type="GO" id="GO:0005762">
    <property type="term" value="C:mitochondrial large ribosomal subunit"/>
    <property type="evidence" value="ECO:0007669"/>
    <property type="project" value="InterPro"/>
</dbReference>
<protein>
    <submittedName>
        <fullName evidence="8">Uncharacterized protein</fullName>
    </submittedName>
</protein>
<feature type="compositionally biased region" description="Basic and acidic residues" evidence="7">
    <location>
        <begin position="94"/>
        <end position="106"/>
    </location>
</feature>
<name>A0A316Z1X9_9BASI</name>
<accession>A0A316Z1X9</accession>
<keyword evidence="4" id="KW-0689">Ribosomal protein</keyword>
<evidence type="ECO:0000313" key="9">
    <source>
        <dbReference type="Proteomes" id="UP000245768"/>
    </source>
</evidence>
<comment type="similarity">
    <text evidence="2">Belongs to the mitochondrion-specific ribosomal protein mL41 family.</text>
</comment>
<evidence type="ECO:0000313" key="8">
    <source>
        <dbReference type="EMBL" id="PWN94195.1"/>
    </source>
</evidence>
<dbReference type="RefSeq" id="XP_025381393.1">
    <property type="nucleotide sequence ID" value="XM_025519506.1"/>
</dbReference>
<evidence type="ECO:0000256" key="4">
    <source>
        <dbReference type="ARBA" id="ARBA00022980"/>
    </source>
</evidence>
<evidence type="ECO:0000256" key="1">
    <source>
        <dbReference type="ARBA" id="ARBA00004173"/>
    </source>
</evidence>
<dbReference type="PANTHER" id="PTHR21338:SF0">
    <property type="entry name" value="LARGE RIBOSOMAL SUBUNIT PROTEIN ML41"/>
    <property type="match status" value="1"/>
</dbReference>
<comment type="subcellular location">
    <subcellularLocation>
        <location evidence="1">Mitochondrion</location>
    </subcellularLocation>
</comment>
<dbReference type="GeneID" id="37041422"/>
<evidence type="ECO:0000256" key="6">
    <source>
        <dbReference type="ARBA" id="ARBA00023274"/>
    </source>
</evidence>
<dbReference type="EMBL" id="KZ819634">
    <property type="protein sequence ID" value="PWN94195.1"/>
    <property type="molecule type" value="Genomic_DNA"/>
</dbReference>
<organism evidence="8 9">
    <name type="scientific">Acaromyces ingoldii</name>
    <dbReference type="NCBI Taxonomy" id="215250"/>
    <lineage>
        <taxon>Eukaryota</taxon>
        <taxon>Fungi</taxon>
        <taxon>Dikarya</taxon>
        <taxon>Basidiomycota</taxon>
        <taxon>Ustilaginomycotina</taxon>
        <taxon>Exobasidiomycetes</taxon>
        <taxon>Exobasidiales</taxon>
        <taxon>Cryptobasidiaceae</taxon>
        <taxon>Acaromyces</taxon>
    </lineage>
</organism>
<evidence type="ECO:0000256" key="5">
    <source>
        <dbReference type="ARBA" id="ARBA00023128"/>
    </source>
</evidence>
<keyword evidence="9" id="KW-1185">Reference proteome</keyword>
<dbReference type="PANTHER" id="PTHR21338">
    <property type="entry name" value="MITOCHONDRIAL RIBOSOMAL PROTEIN L41"/>
    <property type="match status" value="1"/>
</dbReference>
<keyword evidence="3" id="KW-0809">Transit peptide</keyword>
<evidence type="ECO:0000256" key="3">
    <source>
        <dbReference type="ARBA" id="ARBA00022946"/>
    </source>
</evidence>
<dbReference type="InterPro" id="IPR019189">
    <property type="entry name" value="Ribosomal_mL41"/>
</dbReference>
<keyword evidence="6" id="KW-0687">Ribonucleoprotein</keyword>
<sequence length="155" mass="17922">MRPTLNLFAKASRLPLNSKKANKDFYKGTGTGNIMRRKRLAVAIRTTGEQLYDEFDRPRTWNLMTHRLDEARIPSYIVPPGMADSRLRPLVFLGEKEDQGKGKDRPLPGYPMGHKMKARAGMDGAYYEQMREDIIERRDLRDASERDLSRAKTHK</sequence>
<keyword evidence="5" id="KW-0496">Mitochondrion</keyword>